<dbReference type="NCBIfam" id="TIGR00234">
    <property type="entry name" value="tyrS"/>
    <property type="match status" value="1"/>
</dbReference>
<dbReference type="EC" id="6.1.1.1" evidence="1 11"/>
<evidence type="ECO:0000256" key="8">
    <source>
        <dbReference type="ARBA" id="ARBA00033323"/>
    </source>
</evidence>
<dbReference type="InterPro" id="IPR002307">
    <property type="entry name" value="Tyr-tRNA-ligase"/>
</dbReference>
<keyword evidence="2 11" id="KW-0436">Ligase</keyword>
<dbReference type="GO" id="GO:0005829">
    <property type="term" value="C:cytosol"/>
    <property type="evidence" value="ECO:0007669"/>
    <property type="project" value="TreeGrafter"/>
</dbReference>
<dbReference type="SUPFAM" id="SSF55174">
    <property type="entry name" value="Alpha-L RNA-binding motif"/>
    <property type="match status" value="1"/>
</dbReference>
<dbReference type="Gene3D" id="3.10.290.10">
    <property type="entry name" value="RNA-binding S4 domain"/>
    <property type="match status" value="1"/>
</dbReference>
<dbReference type="GO" id="GO:0006437">
    <property type="term" value="P:tyrosyl-tRNA aminoacylation"/>
    <property type="evidence" value="ECO:0007669"/>
    <property type="project" value="InterPro"/>
</dbReference>
<evidence type="ECO:0000256" key="10">
    <source>
        <dbReference type="PROSITE-ProRule" id="PRU00182"/>
    </source>
</evidence>
<evidence type="ECO:0000256" key="5">
    <source>
        <dbReference type="ARBA" id="ARBA00022884"/>
    </source>
</evidence>
<dbReference type="AlphaFoldDB" id="A0AAD9L755"/>
<dbReference type="GO" id="GO:0005739">
    <property type="term" value="C:mitochondrion"/>
    <property type="evidence" value="ECO:0007669"/>
    <property type="project" value="TreeGrafter"/>
</dbReference>
<dbReference type="InterPro" id="IPR002305">
    <property type="entry name" value="aa-tRNA-synth_Ic"/>
</dbReference>
<dbReference type="InterPro" id="IPR014729">
    <property type="entry name" value="Rossmann-like_a/b/a_fold"/>
</dbReference>
<comment type="catalytic activity">
    <reaction evidence="9 11">
        <text>tRNA(Tyr) + L-tyrosine + ATP = L-tyrosyl-tRNA(Tyr) + AMP + diphosphate + H(+)</text>
        <dbReference type="Rhea" id="RHEA:10220"/>
        <dbReference type="Rhea" id="RHEA-COMP:9706"/>
        <dbReference type="Rhea" id="RHEA-COMP:9707"/>
        <dbReference type="ChEBI" id="CHEBI:15378"/>
        <dbReference type="ChEBI" id="CHEBI:30616"/>
        <dbReference type="ChEBI" id="CHEBI:33019"/>
        <dbReference type="ChEBI" id="CHEBI:58315"/>
        <dbReference type="ChEBI" id="CHEBI:78442"/>
        <dbReference type="ChEBI" id="CHEBI:78536"/>
        <dbReference type="ChEBI" id="CHEBI:456215"/>
        <dbReference type="EC" id="6.1.1.1"/>
    </reaction>
</comment>
<dbReference type="PRINTS" id="PR01040">
    <property type="entry name" value="TRNASYNTHTYR"/>
</dbReference>
<keyword evidence="4 11" id="KW-0067">ATP-binding</keyword>
<dbReference type="CDD" id="cd00165">
    <property type="entry name" value="S4"/>
    <property type="match status" value="1"/>
</dbReference>
<dbReference type="InterPro" id="IPR036986">
    <property type="entry name" value="S4_RNA-bd_sf"/>
</dbReference>
<dbReference type="PANTHER" id="PTHR11766:SF0">
    <property type="entry name" value="TYROSINE--TRNA LIGASE, MITOCHONDRIAL"/>
    <property type="match status" value="1"/>
</dbReference>
<name>A0AAD9L755_PAPLA</name>
<evidence type="ECO:0000313" key="13">
    <source>
        <dbReference type="EMBL" id="KAK1925162.1"/>
    </source>
</evidence>
<keyword evidence="14" id="KW-1185">Reference proteome</keyword>
<accession>A0AAD9L755</accession>
<dbReference type="Pfam" id="PF00579">
    <property type="entry name" value="tRNA-synt_1b"/>
    <property type="match status" value="1"/>
</dbReference>
<dbReference type="HAMAP" id="MF_02006">
    <property type="entry name" value="Tyr_tRNA_synth_type1"/>
    <property type="match status" value="1"/>
</dbReference>
<evidence type="ECO:0000256" key="11">
    <source>
        <dbReference type="RuleBase" id="RU361234"/>
    </source>
</evidence>
<organism evidence="13 14">
    <name type="scientific">Papiliotrema laurentii</name>
    <name type="common">Cryptococcus laurentii</name>
    <dbReference type="NCBI Taxonomy" id="5418"/>
    <lineage>
        <taxon>Eukaryota</taxon>
        <taxon>Fungi</taxon>
        <taxon>Dikarya</taxon>
        <taxon>Basidiomycota</taxon>
        <taxon>Agaricomycotina</taxon>
        <taxon>Tremellomycetes</taxon>
        <taxon>Tremellales</taxon>
        <taxon>Rhynchogastremaceae</taxon>
        <taxon>Papiliotrema</taxon>
    </lineage>
</organism>
<evidence type="ECO:0000256" key="4">
    <source>
        <dbReference type="ARBA" id="ARBA00022840"/>
    </source>
</evidence>
<evidence type="ECO:0000256" key="2">
    <source>
        <dbReference type="ARBA" id="ARBA00022598"/>
    </source>
</evidence>
<dbReference type="FunFam" id="1.10.240.10:FF:000001">
    <property type="entry name" value="Tyrosine--tRNA ligase"/>
    <property type="match status" value="1"/>
</dbReference>
<dbReference type="SUPFAM" id="SSF52374">
    <property type="entry name" value="Nucleotidylyl transferase"/>
    <property type="match status" value="1"/>
</dbReference>
<dbReference type="PROSITE" id="PS50889">
    <property type="entry name" value="S4"/>
    <property type="match status" value="1"/>
</dbReference>
<reference evidence="13" key="1">
    <citation type="submission" date="2023-02" db="EMBL/GenBank/DDBJ databases">
        <title>Identification and recombinant expression of a fungal hydrolase from Papiliotrema laurentii that hydrolyzes apple cutin and clears colloidal polyester polyurethane.</title>
        <authorList>
            <consortium name="DOE Joint Genome Institute"/>
            <person name="Roman V.A."/>
            <person name="Bojanowski C."/>
            <person name="Crable B.R."/>
            <person name="Wagner D.N."/>
            <person name="Hung C.S."/>
            <person name="Nadeau L.J."/>
            <person name="Schratz L."/>
            <person name="Haridas S."/>
            <person name="Pangilinan J."/>
            <person name="Lipzen A."/>
            <person name="Na H."/>
            <person name="Yan M."/>
            <person name="Ng V."/>
            <person name="Grigoriev I.V."/>
            <person name="Spatafora J.W."/>
            <person name="Barlow D."/>
            <person name="Biffinger J."/>
            <person name="Kelley-Loughnane N."/>
            <person name="Varaljay V.A."/>
            <person name="Crookes-Goodson W.J."/>
        </authorList>
    </citation>
    <scope>NUCLEOTIDE SEQUENCE</scope>
    <source>
        <strain evidence="13">5307AH</strain>
    </source>
</reference>
<dbReference type="EMBL" id="JAODAN010000004">
    <property type="protein sequence ID" value="KAK1925162.1"/>
    <property type="molecule type" value="Genomic_DNA"/>
</dbReference>
<evidence type="ECO:0000256" key="3">
    <source>
        <dbReference type="ARBA" id="ARBA00022741"/>
    </source>
</evidence>
<dbReference type="InterPro" id="IPR054608">
    <property type="entry name" value="SYY-like_C"/>
</dbReference>
<comment type="caution">
    <text evidence="13">The sequence shown here is derived from an EMBL/GenBank/DDBJ whole genome shotgun (WGS) entry which is preliminary data.</text>
</comment>
<evidence type="ECO:0000313" key="14">
    <source>
        <dbReference type="Proteomes" id="UP001182556"/>
    </source>
</evidence>
<evidence type="ECO:0000256" key="7">
    <source>
        <dbReference type="ARBA" id="ARBA00023146"/>
    </source>
</evidence>
<protein>
    <recommendedName>
        <fullName evidence="1 11">Tyrosine--tRNA ligase</fullName>
        <ecNumber evidence="1 11">6.1.1.1</ecNumber>
    </recommendedName>
    <alternativeName>
        <fullName evidence="8 11">Tyrosyl-tRNA synthetase</fullName>
    </alternativeName>
</protein>
<evidence type="ECO:0000259" key="12">
    <source>
        <dbReference type="Pfam" id="PF22421"/>
    </source>
</evidence>
<dbReference type="CDD" id="cd00805">
    <property type="entry name" value="TyrRS_core"/>
    <property type="match status" value="1"/>
</dbReference>
<keyword evidence="3 11" id="KW-0547">Nucleotide-binding</keyword>
<sequence>MRYLVSAIKRVQSPSTRWSSTVAVTRNVIDTLEERGFVSALTHPELRTHVSSRTCIYGGVDPSASSLHVGNLVALMGLLHFRLAGHDVLALIGGATGSIGDPSGRSTERTALEPEVLQRNIQGITNQVHRFFERGDAYVKRQSDLDASAGSVTVVNNHDWHKDVTFLDFLRDVGKLAKVNTMIARDSVKSRLNTENGISFTEFSYQLLQAYDFVHLHRHHNCRIQLGGSDQWGNIVAGIDLIKRQSPVGRRDEPAYGLTLPLLTTETGEKFGKSAGNAVWLDGDQTSVHDFYQFFYRLPDVSVEQQLKLFTLLPIPRIKEIMQEHESAREKRVAQKILAEQVTELVHGHEALQQSLTSARLLYRVPLHELTSATALEQLAHEPFFKRVTWDEVEGTPVTKLLTLHDLAKSGKEAARLITSKGVTVSGRVVEDPREVLKRTDVVDDHLVVIKSGKKGNLILYVE</sequence>
<keyword evidence="5 10" id="KW-0694">RNA-binding</keyword>
<feature type="domain" description="Tyrosine--tRNA ligase SYY-like C-terminal" evidence="12">
    <location>
        <begin position="394"/>
        <end position="456"/>
    </location>
</feature>
<proteinExistence type="inferred from homology"/>
<dbReference type="Gene3D" id="3.40.50.620">
    <property type="entry name" value="HUPs"/>
    <property type="match status" value="1"/>
</dbReference>
<dbReference type="InterPro" id="IPR024107">
    <property type="entry name" value="Tyr-tRNA-ligase_bac_1"/>
</dbReference>
<dbReference type="InterPro" id="IPR024088">
    <property type="entry name" value="Tyr-tRNA-ligase_bac-type"/>
</dbReference>
<evidence type="ECO:0000256" key="1">
    <source>
        <dbReference type="ARBA" id="ARBA00013160"/>
    </source>
</evidence>
<evidence type="ECO:0000256" key="6">
    <source>
        <dbReference type="ARBA" id="ARBA00022917"/>
    </source>
</evidence>
<keyword evidence="6 11" id="KW-0648">Protein biosynthesis</keyword>
<dbReference type="GO" id="GO:0005524">
    <property type="term" value="F:ATP binding"/>
    <property type="evidence" value="ECO:0007669"/>
    <property type="project" value="UniProtKB-KW"/>
</dbReference>
<dbReference type="Gene3D" id="1.10.240.10">
    <property type="entry name" value="Tyrosyl-Transfer RNA Synthetase"/>
    <property type="match status" value="1"/>
</dbReference>
<dbReference type="GO" id="GO:0004831">
    <property type="term" value="F:tyrosine-tRNA ligase activity"/>
    <property type="evidence" value="ECO:0007669"/>
    <property type="project" value="UniProtKB-EC"/>
</dbReference>
<evidence type="ECO:0000256" key="9">
    <source>
        <dbReference type="ARBA" id="ARBA00048248"/>
    </source>
</evidence>
<gene>
    <name evidence="13" type="ORF">DB88DRAFT_488132</name>
</gene>
<dbReference type="Proteomes" id="UP001182556">
    <property type="component" value="Unassembled WGS sequence"/>
</dbReference>
<comment type="similarity">
    <text evidence="11">Belongs to the class-I aminoacyl-tRNA synthetase family.</text>
</comment>
<keyword evidence="7 11" id="KW-0030">Aminoacyl-tRNA synthetase</keyword>
<dbReference type="PANTHER" id="PTHR11766">
    <property type="entry name" value="TYROSYL-TRNA SYNTHETASE"/>
    <property type="match status" value="1"/>
</dbReference>
<dbReference type="Pfam" id="PF22421">
    <property type="entry name" value="SYY_C-terminal"/>
    <property type="match status" value="1"/>
</dbReference>
<dbReference type="GO" id="GO:0003723">
    <property type="term" value="F:RNA binding"/>
    <property type="evidence" value="ECO:0007669"/>
    <property type="project" value="UniProtKB-KW"/>
</dbReference>